<keyword evidence="1" id="KW-0732">Signal</keyword>
<dbReference type="Gene3D" id="2.40.10.120">
    <property type="match status" value="1"/>
</dbReference>
<feature type="domain" description="Peptidase S6" evidence="2">
    <location>
        <begin position="24"/>
        <end position="253"/>
    </location>
</feature>
<dbReference type="PROSITE" id="PS51691">
    <property type="entry name" value="PEPTIDASE_S6"/>
    <property type="match status" value="1"/>
</dbReference>
<keyword evidence="4" id="KW-1185">Reference proteome</keyword>
<protein>
    <recommendedName>
        <fullName evidence="2">Peptidase S6 domain-containing protein</fullName>
    </recommendedName>
</protein>
<sequence length="253" mass="28177">MKPNKLHLSVVLASVICTFSSAQIIDLQYNNYRDYLDLGQNKGAFAAPNESVSIKQKNGEILTFHKIPDQSARSNYGTVTSLGRNYVVTAKHLDLIFDAKNVGNTKGAFRQTTYNFLSGYHNTFNSIRHFGRDTIYLRTDKYIVEGNIDPLDIAGLDASGTPNNSQPEQSVYKNLKLIDDYIKQVQDKDTNPSDNKIEAYQAGVGVLGFRHGKGDKEARDLQNNTIGGSFNYISFIVQNIKKIVLAQKVCNQG</sequence>
<dbReference type="Pfam" id="PF02395">
    <property type="entry name" value="Peptidase_S6"/>
    <property type="match status" value="1"/>
</dbReference>
<proteinExistence type="predicted"/>
<dbReference type="RefSeq" id="WP_230057505.1">
    <property type="nucleotide sequence ID" value="NZ_CAJHOE010000008.1"/>
</dbReference>
<evidence type="ECO:0000256" key="1">
    <source>
        <dbReference type="SAM" id="SignalP"/>
    </source>
</evidence>
<evidence type="ECO:0000259" key="2">
    <source>
        <dbReference type="PROSITE" id="PS51691"/>
    </source>
</evidence>
<reference evidence="3 4" key="1">
    <citation type="submission" date="2020-11" db="EMBL/GenBank/DDBJ databases">
        <authorList>
            <person name="Peeters C."/>
        </authorList>
    </citation>
    <scope>NUCLEOTIDE SEQUENCE [LARGE SCALE GENOMIC DNA]</scope>
    <source>
        <strain evidence="3 4">LMG 8286</strain>
    </source>
</reference>
<dbReference type="EMBL" id="CAJHOE010000008">
    <property type="protein sequence ID" value="CAD7289343.1"/>
    <property type="molecule type" value="Genomic_DNA"/>
</dbReference>
<name>A0ABM8Q999_9BACT</name>
<organism evidence="3 4">
    <name type="scientific">Campylobacter suis</name>
    <dbReference type="NCBI Taxonomy" id="2790657"/>
    <lineage>
        <taxon>Bacteria</taxon>
        <taxon>Pseudomonadati</taxon>
        <taxon>Campylobacterota</taxon>
        <taxon>Epsilonproteobacteria</taxon>
        <taxon>Campylobacterales</taxon>
        <taxon>Campylobacteraceae</taxon>
        <taxon>Campylobacter</taxon>
    </lineage>
</organism>
<comment type="caution">
    <text evidence="3">The sequence shown here is derived from an EMBL/GenBank/DDBJ whole genome shotgun (WGS) entry which is preliminary data.</text>
</comment>
<accession>A0ABM8Q999</accession>
<feature type="chain" id="PRO_5047433577" description="Peptidase S6 domain-containing protein" evidence="1">
    <location>
        <begin position="23"/>
        <end position="253"/>
    </location>
</feature>
<dbReference type="Proteomes" id="UP000789359">
    <property type="component" value="Unassembled WGS sequence"/>
</dbReference>
<dbReference type="InterPro" id="IPR030396">
    <property type="entry name" value="Peptidase_S6_dom"/>
</dbReference>
<evidence type="ECO:0000313" key="4">
    <source>
        <dbReference type="Proteomes" id="UP000789359"/>
    </source>
</evidence>
<gene>
    <name evidence="3" type="ORF">LMG8286_01773</name>
</gene>
<evidence type="ECO:0000313" key="3">
    <source>
        <dbReference type="EMBL" id="CAD7289343.1"/>
    </source>
</evidence>
<feature type="signal peptide" evidence="1">
    <location>
        <begin position="1"/>
        <end position="22"/>
    </location>
</feature>